<accession>A0ABU8ET27</accession>
<name>A0ABU8ET27_9GAMM</name>
<evidence type="ECO:0000313" key="1">
    <source>
        <dbReference type="EMBL" id="MEI4550057.1"/>
    </source>
</evidence>
<keyword evidence="1" id="KW-0378">Hydrolase</keyword>
<dbReference type="Gene3D" id="3.40.50.1820">
    <property type="entry name" value="alpha/beta hydrolase"/>
    <property type="match status" value="1"/>
</dbReference>
<dbReference type="GO" id="GO:0016787">
    <property type="term" value="F:hydrolase activity"/>
    <property type="evidence" value="ECO:0007669"/>
    <property type="project" value="UniProtKB-KW"/>
</dbReference>
<dbReference type="PANTHER" id="PTHR35602:SF3">
    <property type="entry name" value="ESTERASE YQIA"/>
    <property type="match status" value="1"/>
</dbReference>
<dbReference type="Proteomes" id="UP001382455">
    <property type="component" value="Unassembled WGS sequence"/>
</dbReference>
<dbReference type="RefSeq" id="WP_336435382.1">
    <property type="nucleotide sequence ID" value="NZ_JBAWKS010000001.1"/>
</dbReference>
<dbReference type="PANTHER" id="PTHR35602">
    <property type="entry name" value="ESTERASE YQIA-RELATED"/>
    <property type="match status" value="1"/>
</dbReference>
<proteinExistence type="predicted"/>
<keyword evidence="2" id="KW-1185">Reference proteome</keyword>
<dbReference type="SUPFAM" id="SSF53474">
    <property type="entry name" value="alpha/beta-Hydrolases"/>
    <property type="match status" value="1"/>
</dbReference>
<organism evidence="1 2">
    <name type="scientific">Pseudoalteromonas spongiae</name>
    <dbReference type="NCBI Taxonomy" id="298657"/>
    <lineage>
        <taxon>Bacteria</taxon>
        <taxon>Pseudomonadati</taxon>
        <taxon>Pseudomonadota</taxon>
        <taxon>Gammaproteobacteria</taxon>
        <taxon>Alteromonadales</taxon>
        <taxon>Pseudoalteromonadaceae</taxon>
        <taxon>Pseudoalteromonas</taxon>
    </lineage>
</organism>
<comment type="caution">
    <text evidence="1">The sequence shown here is derived from an EMBL/GenBank/DDBJ whole genome shotgun (WGS) entry which is preliminary data.</text>
</comment>
<dbReference type="InterPro" id="IPR029058">
    <property type="entry name" value="AB_hydrolase_fold"/>
</dbReference>
<sequence>MAKQRVIYIHGFNSSPESFKAQQFGQYLAKHHDVEYLVPKLNHEPREILLTLEALITTNTKLIGSSLGGYFATILSERYQLPAVVVNPAVAPFDLMHDYLGTQYNPYQDYYYDVTERHVDQLKQFYIANLSQPELILLLQQMGDEVLDFSQAVDYYKNCRQHVEFAGDHSFIGFERYFPVIVDFLKIS</sequence>
<protein>
    <submittedName>
        <fullName evidence="1">YqiA/YcfP family alpha/beta fold hydrolase</fullName>
    </submittedName>
</protein>
<reference evidence="1 2" key="1">
    <citation type="submission" date="2023-12" db="EMBL/GenBank/DDBJ databases">
        <title>Friends and Foes: Symbiotic and Algicidal bacterial influence on Karenia brevis blooms.</title>
        <authorList>
            <person name="Fei C."/>
            <person name="Mohamed A.R."/>
            <person name="Booker A."/>
            <person name="Arshad M."/>
            <person name="Klass S."/>
            <person name="Ahn S."/>
            <person name="Gilbert P.M."/>
            <person name="Heil C.A."/>
            <person name="Martinez J.M."/>
            <person name="Amin S.A."/>
        </authorList>
    </citation>
    <scope>NUCLEOTIDE SEQUENCE [LARGE SCALE GENOMIC DNA]</scope>
    <source>
        <strain evidence="1 2">CE15</strain>
    </source>
</reference>
<dbReference type="Pfam" id="PF05728">
    <property type="entry name" value="UPF0227"/>
    <property type="match status" value="1"/>
</dbReference>
<dbReference type="EMBL" id="JBAWKS010000001">
    <property type="protein sequence ID" value="MEI4550057.1"/>
    <property type="molecule type" value="Genomic_DNA"/>
</dbReference>
<dbReference type="InterPro" id="IPR008886">
    <property type="entry name" value="UPF0227/Esterase_YqiA"/>
</dbReference>
<evidence type="ECO:0000313" key="2">
    <source>
        <dbReference type="Proteomes" id="UP001382455"/>
    </source>
</evidence>
<gene>
    <name evidence="1" type="ORF">WAE96_10315</name>
</gene>